<organism evidence="10 11">
    <name type="scientific">Pararge aegeria aegeria</name>
    <dbReference type="NCBI Taxonomy" id="348720"/>
    <lineage>
        <taxon>Eukaryota</taxon>
        <taxon>Metazoa</taxon>
        <taxon>Ecdysozoa</taxon>
        <taxon>Arthropoda</taxon>
        <taxon>Hexapoda</taxon>
        <taxon>Insecta</taxon>
        <taxon>Pterygota</taxon>
        <taxon>Neoptera</taxon>
        <taxon>Endopterygota</taxon>
        <taxon>Lepidoptera</taxon>
        <taxon>Glossata</taxon>
        <taxon>Ditrysia</taxon>
        <taxon>Papilionoidea</taxon>
        <taxon>Nymphalidae</taxon>
        <taxon>Satyrinae</taxon>
        <taxon>Satyrini</taxon>
        <taxon>Parargina</taxon>
        <taxon>Pararge</taxon>
    </lineage>
</organism>
<dbReference type="InterPro" id="IPR017853">
    <property type="entry name" value="GH"/>
</dbReference>
<evidence type="ECO:0000256" key="9">
    <source>
        <dbReference type="RuleBase" id="RU004468"/>
    </source>
</evidence>
<dbReference type="SUPFAM" id="SSF51445">
    <property type="entry name" value="(Trans)glycosidases"/>
    <property type="match status" value="3"/>
</dbReference>
<dbReference type="Proteomes" id="UP000838756">
    <property type="component" value="Unassembled WGS sequence"/>
</dbReference>
<dbReference type="PROSITE" id="PS00653">
    <property type="entry name" value="GLYCOSYL_HYDROL_F1_2"/>
    <property type="match status" value="1"/>
</dbReference>
<comment type="similarity">
    <text evidence="1 8">Belongs to the glycosyl hydrolase 1 family.</text>
</comment>
<feature type="active site" description="Nucleophile" evidence="7">
    <location>
        <position position="579"/>
    </location>
</feature>
<evidence type="ECO:0000256" key="4">
    <source>
        <dbReference type="ARBA" id="ARBA00022801"/>
    </source>
</evidence>
<keyword evidence="4 9" id="KW-0378">Hydrolase</keyword>
<dbReference type="GO" id="GO:0005975">
    <property type="term" value="P:carbohydrate metabolic process"/>
    <property type="evidence" value="ECO:0007669"/>
    <property type="project" value="InterPro"/>
</dbReference>
<reference evidence="10" key="1">
    <citation type="submission" date="2022-03" db="EMBL/GenBank/DDBJ databases">
        <authorList>
            <person name="Lindestad O."/>
        </authorList>
    </citation>
    <scope>NUCLEOTIDE SEQUENCE</scope>
</reference>
<proteinExistence type="inferred from homology"/>
<name>A0A8S4RTX1_9NEOP</name>
<keyword evidence="5" id="KW-0325">Glycoprotein</keyword>
<dbReference type="FunFam" id="3.20.20.80:FF:000013">
    <property type="entry name" value="lactase-phlorizin hydrolase"/>
    <property type="match status" value="1"/>
</dbReference>
<evidence type="ECO:0000256" key="8">
    <source>
        <dbReference type="RuleBase" id="RU003690"/>
    </source>
</evidence>
<evidence type="ECO:0000256" key="2">
    <source>
        <dbReference type="ARBA" id="ARBA00011738"/>
    </source>
</evidence>
<gene>
    <name evidence="10" type="primary">jg21024</name>
    <name evidence="10" type="ORF">PAEG_LOCUS17125</name>
</gene>
<sequence>MLRELGVDFYRFSVSWTRILPTSFPDKINKAGVAYYNNLIEELLKYRITPVVTIFHWDLPQKLQELGGWANPYMVDWYADYARTLFKLFGDRVKYWVTINEPQQICYLGYGKTMFAPAVNIKGIAEYLCARNVLLAHAKAYHIYDKEFRKKQKGLIFISVNCPWYEPLYESQTDAADDANQFDWEQYAHPIFSKTGDFPPATKKRIAARSAEQGFPRSRLPEFTPQEIQLIKGSSDLFGINHYFSQYVYRNKTVYRHYESPSYDDDLSVFFHVLPEWSIGQSNFTKFVPWGFYKLLTYIRKEYANPPVYITENGFSTLGGLNDNDRVFYHTEYLSAMLDAMEEGSDVRAYTAWSLMDNFEWSFGYTSLSSHNVRKFPDGFLFGTATASYQVEGAWNASDIKGVADYMCAKNLLLAHARAYHIYDKEFRPTQKGNIFISFSSQWHEPLTEDGADVEGASNAYQFHLDHYAHPVFSKIGGFPPIMIERIAAKSATQGFPKSRLPEFTPAEIELVRGSSDFFGLNHYTTSYVYRNESTYDYHEAPSYLDDLEILEHYLPEWTIGESDYIKEDYENPPVFITENGLATYGGLDDDDRVSYYRGYLSAMLDAIDEGCDVRAYTAWSLLDNFEWLEGYTQCFGLYEVDYKSPNRMRTARKSAHVYKEIVRTRALDQHYEPDMSKAITIDKGY</sequence>
<comment type="subunit">
    <text evidence="2">Homodimer.</text>
</comment>
<dbReference type="InterPro" id="IPR033132">
    <property type="entry name" value="GH_1_N_CS"/>
</dbReference>
<dbReference type="InterPro" id="IPR001360">
    <property type="entry name" value="Glyco_hydro_1"/>
</dbReference>
<evidence type="ECO:0000313" key="10">
    <source>
        <dbReference type="EMBL" id="CAH2240550.1"/>
    </source>
</evidence>
<dbReference type="Gene3D" id="3.20.20.80">
    <property type="entry name" value="Glycosidases"/>
    <property type="match status" value="3"/>
</dbReference>
<dbReference type="PRINTS" id="PR00131">
    <property type="entry name" value="GLHYDRLASE1"/>
</dbReference>
<evidence type="ECO:0000256" key="1">
    <source>
        <dbReference type="ARBA" id="ARBA00010838"/>
    </source>
</evidence>
<dbReference type="AlphaFoldDB" id="A0A8S4RTX1"/>
<evidence type="ECO:0000256" key="7">
    <source>
        <dbReference type="PROSITE-ProRule" id="PRU10055"/>
    </source>
</evidence>
<feature type="active site" description="Nucleophile" evidence="7">
    <location>
        <position position="312"/>
    </location>
</feature>
<keyword evidence="6 9" id="KW-0326">Glycosidase</keyword>
<dbReference type="PROSITE" id="PS00572">
    <property type="entry name" value="GLYCOSYL_HYDROL_F1_1"/>
    <property type="match status" value="2"/>
</dbReference>
<dbReference type="GO" id="GO:0008422">
    <property type="term" value="F:beta-glucosidase activity"/>
    <property type="evidence" value="ECO:0007669"/>
    <property type="project" value="TreeGrafter"/>
</dbReference>
<evidence type="ECO:0000256" key="6">
    <source>
        <dbReference type="ARBA" id="ARBA00023295"/>
    </source>
</evidence>
<dbReference type="EMBL" id="CAKXAJ010025534">
    <property type="protein sequence ID" value="CAH2240550.1"/>
    <property type="molecule type" value="Genomic_DNA"/>
</dbReference>
<evidence type="ECO:0000256" key="3">
    <source>
        <dbReference type="ARBA" id="ARBA00012744"/>
    </source>
</evidence>
<dbReference type="InterPro" id="IPR018120">
    <property type="entry name" value="Glyco_hydro_1_AS"/>
</dbReference>
<protein>
    <recommendedName>
        <fullName evidence="3">beta-glucosidase</fullName>
        <ecNumber evidence="3">3.2.1.21</ecNumber>
    </recommendedName>
</protein>
<evidence type="ECO:0000256" key="5">
    <source>
        <dbReference type="ARBA" id="ARBA00023180"/>
    </source>
</evidence>
<comment type="caution">
    <text evidence="10">The sequence shown here is derived from an EMBL/GenBank/DDBJ whole genome shotgun (WGS) entry which is preliminary data.</text>
</comment>
<dbReference type="Pfam" id="PF00232">
    <property type="entry name" value="Glyco_hydro_1"/>
    <property type="match status" value="3"/>
</dbReference>
<keyword evidence="11" id="KW-1185">Reference proteome</keyword>
<dbReference type="PANTHER" id="PTHR10353">
    <property type="entry name" value="GLYCOSYL HYDROLASE"/>
    <property type="match status" value="1"/>
</dbReference>
<accession>A0A8S4RTX1</accession>
<dbReference type="PANTHER" id="PTHR10353:SF36">
    <property type="entry name" value="LP05116P"/>
    <property type="match status" value="1"/>
</dbReference>
<evidence type="ECO:0000313" key="11">
    <source>
        <dbReference type="Proteomes" id="UP000838756"/>
    </source>
</evidence>
<dbReference type="EC" id="3.2.1.21" evidence="3"/>
<dbReference type="OrthoDB" id="65569at2759"/>